<dbReference type="Proteomes" id="UP000326837">
    <property type="component" value="Chromosome"/>
</dbReference>
<accession>A0A5K7XKZ6</accession>
<proteinExistence type="predicted"/>
<evidence type="ECO:0000313" key="1">
    <source>
        <dbReference type="EMBL" id="BBO35226.1"/>
    </source>
</evidence>
<dbReference type="EMBL" id="AP021861">
    <property type="protein sequence ID" value="BBO35226.1"/>
    <property type="molecule type" value="Genomic_DNA"/>
</dbReference>
<gene>
    <name evidence="1" type="ORF">PLANPX_4838</name>
</gene>
<evidence type="ECO:0000313" key="2">
    <source>
        <dbReference type="Proteomes" id="UP000326837"/>
    </source>
</evidence>
<reference evidence="2" key="1">
    <citation type="submission" date="2019-10" db="EMBL/GenBank/DDBJ databases">
        <title>Lacipirellula parvula gen. nov., sp. nov., representing a lineage of planctomycetes widespread in freshwater anoxic habitats, and description of the family Lacipirellulaceae.</title>
        <authorList>
            <person name="Dedysh S.N."/>
            <person name="Kulichevskaya I.S."/>
            <person name="Beletsky A.V."/>
            <person name="Rakitin A.L."/>
            <person name="Mardanov A.V."/>
            <person name="Ivanova A.A."/>
            <person name="Saltykova V.X."/>
            <person name="Rijpstra W.I.C."/>
            <person name="Sinninghe Damste J.S."/>
            <person name="Ravin N.V."/>
        </authorList>
    </citation>
    <scope>NUCLEOTIDE SEQUENCE [LARGE SCALE GENOMIC DNA]</scope>
    <source>
        <strain evidence="2">PX69</strain>
    </source>
</reference>
<organism evidence="1 2">
    <name type="scientific">Lacipirellula parvula</name>
    <dbReference type="NCBI Taxonomy" id="2650471"/>
    <lineage>
        <taxon>Bacteria</taxon>
        <taxon>Pseudomonadati</taxon>
        <taxon>Planctomycetota</taxon>
        <taxon>Planctomycetia</taxon>
        <taxon>Pirellulales</taxon>
        <taxon>Lacipirellulaceae</taxon>
        <taxon>Lacipirellula</taxon>
    </lineage>
</organism>
<dbReference type="RefSeq" id="WP_152100646.1">
    <property type="nucleotide sequence ID" value="NZ_AP021861.1"/>
</dbReference>
<protein>
    <submittedName>
        <fullName evidence="1">Uncharacterized protein</fullName>
    </submittedName>
</protein>
<keyword evidence="2" id="KW-1185">Reference proteome</keyword>
<dbReference type="AlphaFoldDB" id="A0A5K7XKZ6"/>
<dbReference type="KEGG" id="lpav:PLANPX_4838"/>
<name>A0A5K7XKZ6_9BACT</name>
<sequence>MNYTPMHAHEMRAYRVAGHAVMARELGVLCETLGDGDRHYRFETFFDHCQQAAKNLPYAPVRNYVRFLMAGPAAELLRLERHHSIDHRAPGRTRFRQHWLLRRQAKPDPALDWAFAIVMGWFGGGRTRNAAEVFDDHWRSAIEAYQYPTLWKDVDRIAEEILSHDDIF</sequence>